<evidence type="ECO:0000259" key="8">
    <source>
        <dbReference type="Pfam" id="PF06813"/>
    </source>
</evidence>
<evidence type="ECO:0000313" key="11">
    <source>
        <dbReference type="Proteomes" id="UP001454036"/>
    </source>
</evidence>
<evidence type="ECO:0000256" key="5">
    <source>
        <dbReference type="ARBA" id="ARBA00044504"/>
    </source>
</evidence>
<dbReference type="GO" id="GO:0016020">
    <property type="term" value="C:membrane"/>
    <property type="evidence" value="ECO:0007669"/>
    <property type="project" value="UniProtKB-SubCell"/>
</dbReference>
<evidence type="ECO:0000256" key="3">
    <source>
        <dbReference type="ARBA" id="ARBA00022989"/>
    </source>
</evidence>
<evidence type="ECO:0000256" key="1">
    <source>
        <dbReference type="ARBA" id="ARBA00004141"/>
    </source>
</evidence>
<dbReference type="EMBL" id="BAABME010001661">
    <property type="protein sequence ID" value="GAA0150813.1"/>
    <property type="molecule type" value="Genomic_DNA"/>
</dbReference>
<feature type="transmembrane region" description="Helical" evidence="6">
    <location>
        <begin position="537"/>
        <end position="560"/>
    </location>
</feature>
<keyword evidence="11" id="KW-1185">Reference proteome</keyword>
<dbReference type="AlphaFoldDB" id="A0AAV3PKT0"/>
<feature type="domain" description="Nodulin-like" evidence="8">
    <location>
        <begin position="7"/>
        <end position="250"/>
    </location>
</feature>
<feature type="transmembrane region" description="Helical" evidence="6">
    <location>
        <begin position="433"/>
        <end position="452"/>
    </location>
</feature>
<accession>A0AAV3PKT0</accession>
<dbReference type="Pfam" id="PF23262">
    <property type="entry name" value="NFD4_C"/>
    <property type="match status" value="1"/>
</dbReference>
<feature type="signal peptide" evidence="7">
    <location>
        <begin position="1"/>
        <end position="21"/>
    </location>
</feature>
<dbReference type="SUPFAM" id="SSF103473">
    <property type="entry name" value="MFS general substrate transporter"/>
    <property type="match status" value="1"/>
</dbReference>
<evidence type="ECO:0000256" key="6">
    <source>
        <dbReference type="SAM" id="Phobius"/>
    </source>
</evidence>
<dbReference type="PANTHER" id="PTHR21576:SF7">
    <property type="entry name" value="MAJOR FACILITATOR SUPERFAMILY PROTEIN"/>
    <property type="match status" value="1"/>
</dbReference>
<evidence type="ECO:0000256" key="4">
    <source>
        <dbReference type="ARBA" id="ARBA00023136"/>
    </source>
</evidence>
<feature type="domain" description="NFD4 C-terminal" evidence="9">
    <location>
        <begin position="352"/>
        <end position="566"/>
    </location>
</feature>
<feature type="transmembrane region" description="Helical" evidence="6">
    <location>
        <begin position="166"/>
        <end position="184"/>
    </location>
</feature>
<keyword evidence="4 6" id="KW-0472">Membrane</keyword>
<comment type="caution">
    <text evidence="10">The sequence shown here is derived from an EMBL/GenBank/DDBJ whole genome shotgun (WGS) entry which is preliminary data.</text>
</comment>
<feature type="transmembrane region" description="Helical" evidence="6">
    <location>
        <begin position="99"/>
        <end position="124"/>
    </location>
</feature>
<comment type="subcellular location">
    <subcellularLocation>
        <location evidence="1">Membrane</location>
        <topology evidence="1">Multi-pass membrane protein</topology>
    </subcellularLocation>
</comment>
<gene>
    <name evidence="10" type="ORF">LIER_09668</name>
</gene>
<keyword evidence="7" id="KW-0732">Signal</keyword>
<organism evidence="10 11">
    <name type="scientific">Lithospermum erythrorhizon</name>
    <name type="common">Purple gromwell</name>
    <name type="synonym">Lithospermum officinale var. erythrorhizon</name>
    <dbReference type="NCBI Taxonomy" id="34254"/>
    <lineage>
        <taxon>Eukaryota</taxon>
        <taxon>Viridiplantae</taxon>
        <taxon>Streptophyta</taxon>
        <taxon>Embryophyta</taxon>
        <taxon>Tracheophyta</taxon>
        <taxon>Spermatophyta</taxon>
        <taxon>Magnoliopsida</taxon>
        <taxon>eudicotyledons</taxon>
        <taxon>Gunneridae</taxon>
        <taxon>Pentapetalae</taxon>
        <taxon>asterids</taxon>
        <taxon>lamiids</taxon>
        <taxon>Boraginales</taxon>
        <taxon>Boraginaceae</taxon>
        <taxon>Boraginoideae</taxon>
        <taxon>Lithospermeae</taxon>
        <taxon>Lithospermum</taxon>
    </lineage>
</organism>
<evidence type="ECO:0008006" key="12">
    <source>
        <dbReference type="Google" id="ProtNLM"/>
    </source>
</evidence>
<dbReference type="Gene3D" id="1.20.1250.20">
    <property type="entry name" value="MFS general substrate transporter like domains"/>
    <property type="match status" value="1"/>
</dbReference>
<dbReference type="InterPro" id="IPR056555">
    <property type="entry name" value="NFD4_C"/>
</dbReference>
<feature type="transmembrane region" description="Helical" evidence="6">
    <location>
        <begin position="364"/>
        <end position="382"/>
    </location>
</feature>
<feature type="transmembrane region" description="Helical" evidence="6">
    <location>
        <begin position="402"/>
        <end position="421"/>
    </location>
</feature>
<dbReference type="Pfam" id="PF06813">
    <property type="entry name" value="Nodulin-like"/>
    <property type="match status" value="1"/>
</dbReference>
<evidence type="ECO:0000259" key="9">
    <source>
        <dbReference type="Pfam" id="PF23262"/>
    </source>
</evidence>
<sequence>MAGQSRKWMILVATIWIQAFTGTNFDFSAYSSELKVVLGVSQVQLNNLATASDLGKALGWSSGLALMYMPLWVVMFIAAFMGLVGYGLQYLVILNLISLPYYAVFLLCLLAGSSICWFNTVCFVLCIKNFPSNRPLALALTVSFNGVSAALYNLAANALNPSSTSFYLLLNAFIPLFVSFMALIPILRQPDLEPLPSDVTKRDQFSFLVLNFLAVITGLYLLLLQSSDLFTAQVLFLGAIILLVIPFGIPGIIYARELFKHNVYSSIRFEDSSTSFLLVDHDDLELHKEKMSRENSLISEGSMIGGRGEIVTLSSYYGLFPGKSAEGGGNDQKWSSCEGIMGTDKLTTLGEEHKAGVLVHRLDFWLYYVAYFCGGTIGLVYSNNLGQIAQSLGQTSMTSTLITLYSSFSFFGRLCSAVPDYIRTKLYFARTGWLAIALLPTPIAFFLLAAASDSNMALQAGTSLIGLSSGFIFSAAVSITSELFGPNSVGVNHNILITNIPIGSLVYGFLAAIVYDANSGSSSSGLDNIVCIGKHCYFLTFFTWGCISIVGLLSSLVLFLRTRPVYERFEKTRISPILN</sequence>
<dbReference type="PANTHER" id="PTHR21576">
    <property type="entry name" value="UNCHARACTERIZED NODULIN-LIKE PROTEIN"/>
    <property type="match status" value="1"/>
</dbReference>
<feature type="transmembrane region" description="Helical" evidence="6">
    <location>
        <begin position="464"/>
        <end position="484"/>
    </location>
</feature>
<feature type="transmembrane region" description="Helical" evidence="6">
    <location>
        <begin position="496"/>
        <end position="517"/>
    </location>
</feature>
<name>A0AAV3PKT0_LITER</name>
<dbReference type="InterPro" id="IPR010658">
    <property type="entry name" value="Nodulin-like"/>
</dbReference>
<reference evidence="10 11" key="1">
    <citation type="submission" date="2024-01" db="EMBL/GenBank/DDBJ databases">
        <title>The complete chloroplast genome sequence of Lithospermum erythrorhizon: insights into the phylogenetic relationship among Boraginaceae species and the maternal lineages of purple gromwells.</title>
        <authorList>
            <person name="Okada T."/>
            <person name="Watanabe K."/>
        </authorList>
    </citation>
    <scope>NUCLEOTIDE SEQUENCE [LARGE SCALE GENOMIC DNA]</scope>
</reference>
<keyword evidence="2 6" id="KW-0812">Transmembrane</keyword>
<feature type="transmembrane region" description="Helical" evidence="6">
    <location>
        <begin position="205"/>
        <end position="224"/>
    </location>
</feature>
<dbReference type="Proteomes" id="UP001454036">
    <property type="component" value="Unassembled WGS sequence"/>
</dbReference>
<feature type="transmembrane region" description="Helical" evidence="6">
    <location>
        <begin position="136"/>
        <end position="154"/>
    </location>
</feature>
<protein>
    <recommendedName>
        <fullName evidence="12">Nodulin-like domain-containing protein</fullName>
    </recommendedName>
</protein>
<feature type="transmembrane region" description="Helical" evidence="6">
    <location>
        <begin position="230"/>
        <end position="255"/>
    </location>
</feature>
<comment type="similarity">
    <text evidence="5">Belongs to the major facilitator superfamily. Phosphate:H(+) symporter (TC 2.A.1.9) family.</text>
</comment>
<feature type="transmembrane region" description="Helical" evidence="6">
    <location>
        <begin position="71"/>
        <end position="93"/>
    </location>
</feature>
<evidence type="ECO:0000256" key="7">
    <source>
        <dbReference type="SAM" id="SignalP"/>
    </source>
</evidence>
<keyword evidence="3 6" id="KW-1133">Transmembrane helix</keyword>
<evidence type="ECO:0000313" key="10">
    <source>
        <dbReference type="EMBL" id="GAA0150813.1"/>
    </source>
</evidence>
<evidence type="ECO:0000256" key="2">
    <source>
        <dbReference type="ARBA" id="ARBA00022692"/>
    </source>
</evidence>
<proteinExistence type="inferred from homology"/>
<dbReference type="InterPro" id="IPR036259">
    <property type="entry name" value="MFS_trans_sf"/>
</dbReference>
<feature type="chain" id="PRO_5043674361" description="Nodulin-like domain-containing protein" evidence="7">
    <location>
        <begin position="22"/>
        <end position="579"/>
    </location>
</feature>